<dbReference type="Pfam" id="PF11311">
    <property type="entry name" value="DUF3114"/>
    <property type="match status" value="1"/>
</dbReference>
<feature type="region of interest" description="Disordered" evidence="2">
    <location>
        <begin position="564"/>
        <end position="594"/>
    </location>
</feature>
<dbReference type="STRING" id="873449.STRCR_0141"/>
<name>G5JNA4_STRCG</name>
<dbReference type="PROSITE" id="PS51756">
    <property type="entry name" value="LXG"/>
    <property type="match status" value="1"/>
</dbReference>
<dbReference type="Proteomes" id="UP000004322">
    <property type="component" value="Unassembled WGS sequence"/>
</dbReference>
<evidence type="ECO:0000313" key="4">
    <source>
        <dbReference type="EMBL" id="EHI74380.1"/>
    </source>
</evidence>
<dbReference type="EMBL" id="AEUV02000002">
    <property type="protein sequence ID" value="EHI74380.1"/>
    <property type="molecule type" value="Genomic_DNA"/>
</dbReference>
<dbReference type="AlphaFoldDB" id="G5JNA4"/>
<dbReference type="InterPro" id="IPR021462">
    <property type="entry name" value="DUF3114"/>
</dbReference>
<reference evidence="4" key="1">
    <citation type="submission" date="2011-07" db="EMBL/GenBank/DDBJ databases">
        <authorList>
            <person name="Stanhope M.J."/>
            <person name="Durkin A.S."/>
            <person name="Hostetler J."/>
            <person name="Kim M."/>
            <person name="Radune D."/>
            <person name="Singh I."/>
            <person name="Town C.D."/>
        </authorList>
    </citation>
    <scope>NUCLEOTIDE SEQUENCE [LARGE SCALE GENOMIC DNA]</scope>
    <source>
        <strain evidence="4">HS-6</strain>
    </source>
</reference>
<evidence type="ECO:0000256" key="1">
    <source>
        <dbReference type="ARBA" id="ARBA00034117"/>
    </source>
</evidence>
<dbReference type="eggNOG" id="COG5444">
    <property type="taxonomic scope" value="Bacteria"/>
</dbReference>
<proteinExistence type="inferred from homology"/>
<dbReference type="RefSeq" id="WP_004227496.1">
    <property type="nucleotide sequence ID" value="NZ_AEUV02000002.1"/>
</dbReference>
<organism evidence="4 5">
    <name type="scientific">Streptococcus criceti HS-6</name>
    <dbReference type="NCBI Taxonomy" id="873449"/>
    <lineage>
        <taxon>Bacteria</taxon>
        <taxon>Bacillati</taxon>
        <taxon>Bacillota</taxon>
        <taxon>Bacilli</taxon>
        <taxon>Lactobacillales</taxon>
        <taxon>Streptococcaceae</taxon>
        <taxon>Streptococcus</taxon>
    </lineage>
</organism>
<feature type="compositionally biased region" description="Basic and acidic residues" evidence="2">
    <location>
        <begin position="577"/>
        <end position="594"/>
    </location>
</feature>
<dbReference type="Pfam" id="PF04740">
    <property type="entry name" value="LXG"/>
    <property type="match status" value="1"/>
</dbReference>
<comment type="similarity">
    <text evidence="1">In the N-terminal section; belongs to the LXG family.</text>
</comment>
<comment type="caution">
    <text evidence="4">The sequence shown here is derived from an EMBL/GenBank/DDBJ whole genome shotgun (WGS) entry which is preliminary data.</text>
</comment>
<accession>G5JNA4</accession>
<feature type="domain" description="LXG" evidence="3">
    <location>
        <begin position="1"/>
        <end position="233"/>
    </location>
</feature>
<protein>
    <recommendedName>
        <fullName evidence="3">LXG domain-containing protein</fullName>
    </recommendedName>
</protein>
<evidence type="ECO:0000313" key="5">
    <source>
        <dbReference type="Proteomes" id="UP000004322"/>
    </source>
</evidence>
<sequence length="594" mass="66667">MSIDMYLELSLAQADSVAAMVDQALSALDQLDSAINRLLESGSELKGMSYDSLRDHVETVIVPHKDGARRYLEEVKEAVRRFPEAYQEEVGPESLRQSDLEAQLEQCNAVISDGQALLAEMQAHPVGDHAQERIGDMQASLDIAKQAKAKIQDKLDRLLAFDASSPRIFEGLDELAASLKAMSQFTQAAWNPQTKTFASVDFRGMDLMNSSQIQELTRDVLFVLRYDVHRPEGMSDAEFKEYVSTLRTQVQSLESDGWTKKAIKDGYIDTVNVAYDPNKEMSIATQLGEYFNNAHTFGSGIFQKMWGIDYQTAKNHKDSAAAEKLLGIAMKYTGMPQELDGSAEQTQAILDKMSDSLAPDDDFWDDFAGTVQVAYPDKKGANALGDKGGNEALKQKVHQFRYVISAQQAQWVRDWARERYGNDISDEQALAAYLNDGHKSNYDFDDTARLHNKVTDNGVYPGGKKQVNYKILSKDFHTEFIISEDGSFVNEIDPEKDASENQNGVVNGASFNYANDGDEEGHNHWDVETPSKYDPEFRTDIIDNGGDKFRSPDMEDYKDSKNEIFGFKKGNDNQSTYDREQAQKDNFKEKVGEE</sequence>
<gene>
    <name evidence="4" type="ORF">STRCR_0141</name>
</gene>
<dbReference type="InterPro" id="IPR006829">
    <property type="entry name" value="LXG_dom"/>
</dbReference>
<evidence type="ECO:0000256" key="2">
    <source>
        <dbReference type="SAM" id="MobiDB-lite"/>
    </source>
</evidence>
<keyword evidence="5" id="KW-1185">Reference proteome</keyword>
<dbReference type="OrthoDB" id="2231884at2"/>
<evidence type="ECO:0000259" key="3">
    <source>
        <dbReference type="PROSITE" id="PS51756"/>
    </source>
</evidence>